<dbReference type="STRING" id="105696.A0A1Y2LSB1"/>
<dbReference type="Gene3D" id="1.20.1250.20">
    <property type="entry name" value="MFS general substrate transporter like domains"/>
    <property type="match status" value="1"/>
</dbReference>
<evidence type="ECO:0000256" key="1">
    <source>
        <dbReference type="ARBA" id="ARBA00004141"/>
    </source>
</evidence>
<name>A0A1Y2LSB1_EPING</name>
<evidence type="ECO:0000259" key="6">
    <source>
        <dbReference type="PROSITE" id="PS50850"/>
    </source>
</evidence>
<protein>
    <recommendedName>
        <fullName evidence="6">Major facilitator superfamily (MFS) profile domain-containing protein</fullName>
    </recommendedName>
</protein>
<keyword evidence="2 5" id="KW-0812">Transmembrane</keyword>
<dbReference type="PANTHER" id="PTHR23501:SF198">
    <property type="entry name" value="AZOLE RESISTANCE PROTEIN 1-RELATED"/>
    <property type="match status" value="1"/>
</dbReference>
<dbReference type="GO" id="GO:0022857">
    <property type="term" value="F:transmembrane transporter activity"/>
    <property type="evidence" value="ECO:0007669"/>
    <property type="project" value="InterPro"/>
</dbReference>
<dbReference type="EMBL" id="KZ107850">
    <property type="protein sequence ID" value="OSS46791.1"/>
    <property type="molecule type" value="Genomic_DNA"/>
</dbReference>
<dbReference type="SUPFAM" id="SSF103473">
    <property type="entry name" value="MFS general substrate transporter"/>
    <property type="match status" value="1"/>
</dbReference>
<dbReference type="GO" id="GO:0005886">
    <property type="term" value="C:plasma membrane"/>
    <property type="evidence" value="ECO:0007669"/>
    <property type="project" value="TreeGrafter"/>
</dbReference>
<proteinExistence type="predicted"/>
<dbReference type="Pfam" id="PF07690">
    <property type="entry name" value="MFS_1"/>
    <property type="match status" value="1"/>
</dbReference>
<evidence type="ECO:0000256" key="4">
    <source>
        <dbReference type="ARBA" id="ARBA00023136"/>
    </source>
</evidence>
<sequence length="125" mass="13153">MTNTFHSIDDIGWYGSAYLLTGACFNPIFGRIYQLYSTKWTFLVSILIFEVGSVVCGAAPSSVAFIIGRAVAGIGAAGIFNGGMMVILGLVPLSRRPMYTALFGLSFGVCAVLGPIVGGVFTDKV</sequence>
<dbReference type="PROSITE" id="PS50850">
    <property type="entry name" value="MFS"/>
    <property type="match status" value="1"/>
</dbReference>
<keyword evidence="8" id="KW-1185">Reference proteome</keyword>
<feature type="transmembrane region" description="Helical" evidence="5">
    <location>
        <begin position="66"/>
        <end position="91"/>
    </location>
</feature>
<dbReference type="AlphaFoldDB" id="A0A1Y2LSB1"/>
<feature type="transmembrane region" description="Helical" evidence="5">
    <location>
        <begin position="98"/>
        <end position="121"/>
    </location>
</feature>
<dbReference type="InterPro" id="IPR020846">
    <property type="entry name" value="MFS_dom"/>
</dbReference>
<evidence type="ECO:0000256" key="3">
    <source>
        <dbReference type="ARBA" id="ARBA00022989"/>
    </source>
</evidence>
<comment type="subcellular location">
    <subcellularLocation>
        <location evidence="1">Membrane</location>
        <topology evidence="1">Multi-pass membrane protein</topology>
    </subcellularLocation>
</comment>
<keyword evidence="3 5" id="KW-1133">Transmembrane helix</keyword>
<organism evidence="7 8">
    <name type="scientific">Epicoccum nigrum</name>
    <name type="common">Soil fungus</name>
    <name type="synonym">Epicoccum purpurascens</name>
    <dbReference type="NCBI Taxonomy" id="105696"/>
    <lineage>
        <taxon>Eukaryota</taxon>
        <taxon>Fungi</taxon>
        <taxon>Dikarya</taxon>
        <taxon>Ascomycota</taxon>
        <taxon>Pezizomycotina</taxon>
        <taxon>Dothideomycetes</taxon>
        <taxon>Pleosporomycetidae</taxon>
        <taxon>Pleosporales</taxon>
        <taxon>Pleosporineae</taxon>
        <taxon>Didymellaceae</taxon>
        <taxon>Epicoccum</taxon>
    </lineage>
</organism>
<feature type="transmembrane region" description="Helical" evidence="5">
    <location>
        <begin position="40"/>
        <end position="60"/>
    </location>
</feature>
<dbReference type="InterPro" id="IPR036259">
    <property type="entry name" value="MFS_trans_sf"/>
</dbReference>
<evidence type="ECO:0000256" key="2">
    <source>
        <dbReference type="ARBA" id="ARBA00022692"/>
    </source>
</evidence>
<dbReference type="Proteomes" id="UP000193240">
    <property type="component" value="Unassembled WGS sequence"/>
</dbReference>
<accession>A0A1Y2LSB1</accession>
<evidence type="ECO:0000313" key="8">
    <source>
        <dbReference type="Proteomes" id="UP000193240"/>
    </source>
</evidence>
<dbReference type="PANTHER" id="PTHR23501">
    <property type="entry name" value="MAJOR FACILITATOR SUPERFAMILY"/>
    <property type="match status" value="1"/>
</dbReference>
<feature type="domain" description="Major facilitator superfamily (MFS) profile" evidence="6">
    <location>
        <begin position="1"/>
        <end position="125"/>
    </location>
</feature>
<dbReference type="InterPro" id="IPR011701">
    <property type="entry name" value="MFS"/>
</dbReference>
<evidence type="ECO:0000256" key="5">
    <source>
        <dbReference type="SAM" id="Phobius"/>
    </source>
</evidence>
<gene>
    <name evidence="7" type="ORF">B5807_08724</name>
</gene>
<keyword evidence="4 5" id="KW-0472">Membrane</keyword>
<evidence type="ECO:0000313" key="7">
    <source>
        <dbReference type="EMBL" id="OSS46791.1"/>
    </source>
</evidence>
<reference evidence="7 8" key="1">
    <citation type="journal article" date="2017" name="Genome Announc.">
        <title>Genome sequence of the saprophytic ascomycete Epicoccum nigrum ICMP 19927 strain isolated from New Zealand.</title>
        <authorList>
            <person name="Fokin M."/>
            <person name="Fleetwood D."/>
            <person name="Weir B.S."/>
            <person name="Villas-Boas S.G."/>
        </authorList>
    </citation>
    <scope>NUCLEOTIDE SEQUENCE [LARGE SCALE GENOMIC DNA]</scope>
    <source>
        <strain evidence="7 8">ICMP 19927</strain>
    </source>
</reference>
<feature type="transmembrane region" description="Helical" evidence="5">
    <location>
        <begin position="12"/>
        <end position="33"/>
    </location>
</feature>
<dbReference type="InParanoid" id="A0A1Y2LSB1"/>
<dbReference type="OMA" id="HIDIKWS"/>